<accession>A0A2P2QUL7</accession>
<sequence>MLLHEAVTSNMLVAEYIPHSEFYGRLRFIQILLYLS</sequence>
<protein>
    <submittedName>
        <fullName evidence="1">Uncharacterized protein</fullName>
    </submittedName>
</protein>
<evidence type="ECO:0000313" key="1">
    <source>
        <dbReference type="EMBL" id="MBX70554.1"/>
    </source>
</evidence>
<proteinExistence type="predicted"/>
<dbReference type="AlphaFoldDB" id="A0A2P2QUL7"/>
<reference evidence="1" key="1">
    <citation type="submission" date="2018-02" db="EMBL/GenBank/DDBJ databases">
        <title>Rhizophora mucronata_Transcriptome.</title>
        <authorList>
            <person name="Meera S.P."/>
            <person name="Sreeshan A."/>
            <person name="Augustine A."/>
        </authorList>
    </citation>
    <scope>NUCLEOTIDE SEQUENCE</scope>
    <source>
        <tissue evidence="1">Leaf</tissue>
    </source>
</reference>
<name>A0A2P2QUL7_RHIMU</name>
<dbReference type="EMBL" id="GGEC01090070">
    <property type="protein sequence ID" value="MBX70554.1"/>
    <property type="molecule type" value="Transcribed_RNA"/>
</dbReference>
<organism evidence="1">
    <name type="scientific">Rhizophora mucronata</name>
    <name type="common">Asiatic mangrove</name>
    <dbReference type="NCBI Taxonomy" id="61149"/>
    <lineage>
        <taxon>Eukaryota</taxon>
        <taxon>Viridiplantae</taxon>
        <taxon>Streptophyta</taxon>
        <taxon>Embryophyta</taxon>
        <taxon>Tracheophyta</taxon>
        <taxon>Spermatophyta</taxon>
        <taxon>Magnoliopsida</taxon>
        <taxon>eudicotyledons</taxon>
        <taxon>Gunneridae</taxon>
        <taxon>Pentapetalae</taxon>
        <taxon>rosids</taxon>
        <taxon>fabids</taxon>
        <taxon>Malpighiales</taxon>
        <taxon>Rhizophoraceae</taxon>
        <taxon>Rhizophora</taxon>
    </lineage>
</organism>